<dbReference type="EMBL" id="WKNE01000002">
    <property type="protein sequence ID" value="MRZ53822.1"/>
    <property type="molecule type" value="Genomic_DNA"/>
</dbReference>
<proteinExistence type="predicted"/>
<dbReference type="Proteomes" id="UP000441358">
    <property type="component" value="Unassembled WGS sequence"/>
</dbReference>
<dbReference type="AlphaFoldDB" id="A0A3D9A539"/>
<organism evidence="1 10">
    <name type="scientific">Parabacteroides distasonis</name>
    <dbReference type="NCBI Taxonomy" id="823"/>
    <lineage>
        <taxon>Bacteria</taxon>
        <taxon>Pseudomonadati</taxon>
        <taxon>Bacteroidota</taxon>
        <taxon>Bacteroidia</taxon>
        <taxon>Bacteroidales</taxon>
        <taxon>Tannerellaceae</taxon>
        <taxon>Parabacteroides</taxon>
    </lineage>
</organism>
<protein>
    <submittedName>
        <fullName evidence="1">Uncharacterized protein</fullName>
    </submittedName>
</protein>
<evidence type="ECO:0000313" key="1">
    <source>
        <dbReference type="EMBL" id="MRY92180.1"/>
    </source>
</evidence>
<reference evidence="7 8" key="2">
    <citation type="journal article" date="2019" name="Nat. Med.">
        <title>A library of human gut bacterial isolates paired with longitudinal multiomics data enables mechanistic microbiome research.</title>
        <authorList>
            <person name="Poyet M."/>
            <person name="Groussin M."/>
            <person name="Gibbons S.M."/>
            <person name="Avila-Pacheco J."/>
            <person name="Jiang X."/>
            <person name="Kearney S.M."/>
            <person name="Perrotta A.R."/>
            <person name="Berdy B."/>
            <person name="Zhao S."/>
            <person name="Lieberman T.D."/>
            <person name="Swanson P.K."/>
            <person name="Smith M."/>
            <person name="Roesemann S."/>
            <person name="Alexander J.E."/>
            <person name="Rich S.A."/>
            <person name="Livny J."/>
            <person name="Vlamakis H."/>
            <person name="Clish C."/>
            <person name="Bullock K."/>
            <person name="Deik A."/>
            <person name="Scott J."/>
            <person name="Pierce K.A."/>
            <person name="Xavier R.J."/>
            <person name="Alm E.J."/>
        </authorList>
    </citation>
    <scope>NUCLEOTIDE SEQUENCE [LARGE SCALE GENOMIC DNA]</scope>
    <source>
        <strain evidence="3 7">BIOML-A2</strain>
        <strain evidence="4 9">BIOML-A20</strain>
        <strain evidence="2 8">BIOML-A32</strain>
        <strain evidence="1 10">BIOML-A9</strain>
    </source>
</reference>
<comment type="caution">
    <text evidence="1">The sequence shown here is derived from an EMBL/GenBank/DDBJ whole genome shotgun (WGS) entry which is preliminary data.</text>
</comment>
<evidence type="ECO:0000313" key="3">
    <source>
        <dbReference type="EMBL" id="MRZ53822.1"/>
    </source>
</evidence>
<dbReference type="EMBL" id="WKMO01000004">
    <property type="protein sequence ID" value="MSB72845.1"/>
    <property type="molecule type" value="Genomic_DNA"/>
</dbReference>
<dbReference type="Proteomes" id="UP000284660">
    <property type="component" value="Unassembled WGS sequence"/>
</dbReference>
<reference evidence="5 6" key="1">
    <citation type="submission" date="2018-08" db="EMBL/GenBank/DDBJ databases">
        <title>A genome reference for cultivated species of the human gut microbiota.</title>
        <authorList>
            <person name="Zou Y."/>
            <person name="Xue W."/>
            <person name="Luo G."/>
        </authorList>
    </citation>
    <scope>NUCLEOTIDE SEQUENCE [LARGE SCALE GENOMIC DNA]</scope>
    <source>
        <strain evidence="5 6">AM30-4</strain>
    </source>
</reference>
<accession>A0A3D9A539</accession>
<gene>
    <name evidence="5" type="ORF">DW782_02135</name>
    <name evidence="2" type="ORF">GKD66_01920</name>
    <name evidence="1" type="ORF">GKD67_02775</name>
    <name evidence="3" type="ORF">GKD68_03540</name>
    <name evidence="4" type="ORF">GKD70_05980</name>
</gene>
<evidence type="ECO:0000313" key="9">
    <source>
        <dbReference type="Proteomes" id="UP000441609"/>
    </source>
</evidence>
<evidence type="ECO:0000313" key="4">
    <source>
        <dbReference type="EMBL" id="MSB72845.1"/>
    </source>
</evidence>
<evidence type="ECO:0000313" key="8">
    <source>
        <dbReference type="Proteomes" id="UP000441358"/>
    </source>
</evidence>
<evidence type="ECO:0000313" key="2">
    <source>
        <dbReference type="EMBL" id="MRZ49017.1"/>
    </source>
</evidence>
<dbReference type="EMBL" id="QSJN01000001">
    <property type="protein sequence ID" value="RHD78112.1"/>
    <property type="molecule type" value="Genomic_DNA"/>
</dbReference>
<evidence type="ECO:0000313" key="5">
    <source>
        <dbReference type="EMBL" id="RHD78112.1"/>
    </source>
</evidence>
<dbReference type="EMBL" id="WKMC01000001">
    <property type="protein sequence ID" value="MRZ49017.1"/>
    <property type="molecule type" value="Genomic_DNA"/>
</dbReference>
<evidence type="ECO:0000313" key="10">
    <source>
        <dbReference type="Proteomes" id="UP000461276"/>
    </source>
</evidence>
<dbReference type="Proteomes" id="UP000461276">
    <property type="component" value="Unassembled WGS sequence"/>
</dbReference>
<evidence type="ECO:0000313" key="7">
    <source>
        <dbReference type="Proteomes" id="UP000432516"/>
    </source>
</evidence>
<dbReference type="Proteomes" id="UP000441609">
    <property type="component" value="Unassembled WGS sequence"/>
</dbReference>
<sequence length="105" mass="12558">MFFHISRVCYLFGPHVAVKLDADFYLFPHGIWLSIEFRWLNISFLSNSVCSKTDNLFHKCFTRVMAMNWDFWGIITQKCPIKSRNIPIHMLMLKYKMLCVMTICR</sequence>
<dbReference type="EMBL" id="WKMY01000001">
    <property type="protein sequence ID" value="MRY92180.1"/>
    <property type="molecule type" value="Genomic_DNA"/>
</dbReference>
<name>A0A3D9A539_PARDI</name>
<dbReference type="Proteomes" id="UP000432516">
    <property type="component" value="Unassembled WGS sequence"/>
</dbReference>
<evidence type="ECO:0000313" key="6">
    <source>
        <dbReference type="Proteomes" id="UP000284660"/>
    </source>
</evidence>